<accession>A0A1Q3EG67</accession>
<keyword evidence="1" id="KW-0732">Signal</keyword>
<name>A0A1Q3EG67_LENED</name>
<gene>
    <name evidence="2" type="ORF">LENED_008079</name>
</gene>
<reference evidence="2 3" key="1">
    <citation type="submission" date="2016-08" db="EMBL/GenBank/DDBJ databases">
        <authorList>
            <consortium name="Lentinula edodes genome sequencing consortium"/>
            <person name="Sakamoto Y."/>
            <person name="Nakade K."/>
            <person name="Sato S."/>
            <person name="Yoshida Y."/>
            <person name="Miyazaki K."/>
            <person name="Natsume S."/>
            <person name="Konno N."/>
        </authorList>
    </citation>
    <scope>NUCLEOTIDE SEQUENCE [LARGE SCALE GENOMIC DNA]</scope>
    <source>
        <strain evidence="2 3">NBRC 111202</strain>
    </source>
</reference>
<sequence length="77" mass="8379">MLALDLLSLVLISSTCYICIPVDCRYGGYWPFNGATVCPPFNIAETMILSPICSEYKGYISRVGNELMATLIIPNAG</sequence>
<proteinExistence type="predicted"/>
<evidence type="ECO:0000313" key="2">
    <source>
        <dbReference type="EMBL" id="GAW06176.1"/>
    </source>
</evidence>
<feature type="signal peptide" evidence="1">
    <location>
        <begin position="1"/>
        <end position="17"/>
    </location>
</feature>
<organism evidence="2 3">
    <name type="scientific">Lentinula edodes</name>
    <name type="common">Shiitake mushroom</name>
    <name type="synonym">Lentinus edodes</name>
    <dbReference type="NCBI Taxonomy" id="5353"/>
    <lineage>
        <taxon>Eukaryota</taxon>
        <taxon>Fungi</taxon>
        <taxon>Dikarya</taxon>
        <taxon>Basidiomycota</taxon>
        <taxon>Agaricomycotina</taxon>
        <taxon>Agaricomycetes</taxon>
        <taxon>Agaricomycetidae</taxon>
        <taxon>Agaricales</taxon>
        <taxon>Marasmiineae</taxon>
        <taxon>Omphalotaceae</taxon>
        <taxon>Lentinula</taxon>
    </lineage>
</organism>
<dbReference type="AlphaFoldDB" id="A0A1Q3EG67"/>
<keyword evidence="3" id="KW-1185">Reference proteome</keyword>
<evidence type="ECO:0008006" key="4">
    <source>
        <dbReference type="Google" id="ProtNLM"/>
    </source>
</evidence>
<feature type="chain" id="PRO_5012546642" description="Secreted protein" evidence="1">
    <location>
        <begin position="18"/>
        <end position="77"/>
    </location>
</feature>
<dbReference type="Proteomes" id="UP000188533">
    <property type="component" value="Unassembled WGS sequence"/>
</dbReference>
<evidence type="ECO:0000256" key="1">
    <source>
        <dbReference type="SAM" id="SignalP"/>
    </source>
</evidence>
<protein>
    <recommendedName>
        <fullName evidence="4">Secreted protein</fullName>
    </recommendedName>
</protein>
<dbReference type="EMBL" id="BDGU01000303">
    <property type="protein sequence ID" value="GAW06176.1"/>
    <property type="molecule type" value="Genomic_DNA"/>
</dbReference>
<reference evidence="2 3" key="2">
    <citation type="submission" date="2017-02" db="EMBL/GenBank/DDBJ databases">
        <title>A genome survey and senescence transcriptome analysis in Lentinula edodes.</title>
        <authorList>
            <person name="Sakamoto Y."/>
            <person name="Nakade K."/>
            <person name="Sato S."/>
            <person name="Yoshida Y."/>
            <person name="Miyazaki K."/>
            <person name="Natsume S."/>
            <person name="Konno N."/>
        </authorList>
    </citation>
    <scope>NUCLEOTIDE SEQUENCE [LARGE SCALE GENOMIC DNA]</scope>
    <source>
        <strain evidence="2 3">NBRC 111202</strain>
    </source>
</reference>
<evidence type="ECO:0000313" key="3">
    <source>
        <dbReference type="Proteomes" id="UP000188533"/>
    </source>
</evidence>
<comment type="caution">
    <text evidence="2">The sequence shown here is derived from an EMBL/GenBank/DDBJ whole genome shotgun (WGS) entry which is preliminary data.</text>
</comment>